<name>A0A3S0SFA9_9HYPH</name>
<feature type="transmembrane region" description="Helical" evidence="3">
    <location>
        <begin position="56"/>
        <end position="76"/>
    </location>
</feature>
<evidence type="ECO:0000256" key="3">
    <source>
        <dbReference type="SAM" id="Phobius"/>
    </source>
</evidence>
<organism evidence="4 5">
    <name type="scientific">Rhizobium anhuiense</name>
    <dbReference type="NCBI Taxonomy" id="1184720"/>
    <lineage>
        <taxon>Bacteria</taxon>
        <taxon>Pseudomonadati</taxon>
        <taxon>Pseudomonadota</taxon>
        <taxon>Alphaproteobacteria</taxon>
        <taxon>Hyphomicrobiales</taxon>
        <taxon>Rhizobiaceae</taxon>
        <taxon>Rhizobium/Agrobacterium group</taxon>
        <taxon>Rhizobium</taxon>
    </lineage>
</organism>
<sequence length="720" mass="76990">MKTSAARLYHNTEMYAVSAVMQARSCTRGPTEEEIMAASTVNAAARRLMDPATWPAGWLVLLGLAALVLCFCLAAASGPNVGEVTSTKCEQAETTAKQSLTEADAANDRAGILRMVGVMPGETEPGRNICVLVAGVVSRETVEERANNVKLMQEALTASQARLTQATDEGKPASEITQFQSAVDKAKTDLRTAKAGYAKPLDPVPLSVFLNDKLAPFLKVQAHATDAVQRLYFPLWTPEDATDPAAKFWQELLSEVAFAKPLGKRQVDIGLSHAGSTASIPETARNGTIDQITMYVFSLTPVLVGLLALALLTAAFIAYAARTPLLRDNSLTCRDLLYRLEAVKLEEKRRQREFGLAETDLAAAPGDPDKFAAYTAARSALVAARAENGRLETVLDVDPAHGNARVQRMRLEDLLIKPQEEVARLQARRNTAQAARDAAGKTFDEVSGLTAAQAALDQAEAALTASPGASTQARDDAKAARDRIVSTNETLIKATEAELETAGTDIKEAVSGIRQKQAGIDQVAQQLKDAEKALDDAQLTVDPAASKVADIQRNYPTSQFADRATGPYSLGRTQMAFWLFLVIAGYIFIAMSFDLYYGLLSNEILWLLGISGATGLGSVLINAGTTEGRTSRGFVSDVLSVDGAPQLQRIQAIAWTLILGALFVWTVARNFRLPVFDPTLLLLMGLVSGLYLGFKAQEEAKGEAAKGDAAKNGSKSGGTP</sequence>
<feature type="transmembrane region" description="Helical" evidence="3">
    <location>
        <begin position="674"/>
        <end position="694"/>
    </location>
</feature>
<proteinExistence type="predicted"/>
<dbReference type="EMBL" id="RIBW01000018">
    <property type="protein sequence ID" value="RUL97103.1"/>
    <property type="molecule type" value="Genomic_DNA"/>
</dbReference>
<evidence type="ECO:0000313" key="5">
    <source>
        <dbReference type="Proteomes" id="UP000273611"/>
    </source>
</evidence>
<feature type="region of interest" description="Disordered" evidence="2">
    <location>
        <begin position="701"/>
        <end position="720"/>
    </location>
</feature>
<keyword evidence="3" id="KW-0472">Membrane</keyword>
<dbReference type="Proteomes" id="UP000273611">
    <property type="component" value="Unassembled WGS sequence"/>
</dbReference>
<protein>
    <submittedName>
        <fullName evidence="4">Uncharacterized protein</fullName>
    </submittedName>
</protein>
<gene>
    <name evidence="4" type="ORF">EEQ99_28925</name>
</gene>
<evidence type="ECO:0000256" key="2">
    <source>
        <dbReference type="SAM" id="MobiDB-lite"/>
    </source>
</evidence>
<dbReference type="AlphaFoldDB" id="A0A3S0SFA9"/>
<feature type="coiled-coil region" evidence="1">
    <location>
        <begin position="513"/>
        <end position="540"/>
    </location>
</feature>
<keyword evidence="3" id="KW-1133">Transmembrane helix</keyword>
<evidence type="ECO:0000256" key="1">
    <source>
        <dbReference type="SAM" id="Coils"/>
    </source>
</evidence>
<accession>A0A3S0SFA9</accession>
<feature type="transmembrane region" description="Helical" evidence="3">
    <location>
        <begin position="576"/>
        <end position="598"/>
    </location>
</feature>
<keyword evidence="3" id="KW-0812">Transmembrane</keyword>
<feature type="transmembrane region" description="Helical" evidence="3">
    <location>
        <begin position="652"/>
        <end position="668"/>
    </location>
</feature>
<comment type="caution">
    <text evidence="4">The sequence shown here is derived from an EMBL/GenBank/DDBJ whole genome shotgun (WGS) entry which is preliminary data.</text>
</comment>
<feature type="transmembrane region" description="Helical" evidence="3">
    <location>
        <begin position="604"/>
        <end position="623"/>
    </location>
</feature>
<keyword evidence="1" id="KW-0175">Coiled coil</keyword>
<reference evidence="4 5" key="1">
    <citation type="journal article" date="2015" name="Int. J. Syst. Evol. Microbiol.">
        <title>Rhizobium anhuiense sp. nov., isolated from effective nodules of Vicia faba and Pisum sativum.</title>
        <authorList>
            <person name="Zhang Y.J."/>
            <person name="Zheng W.T."/>
            <person name="Everall I."/>
            <person name="Young J.P."/>
            <person name="Zhang X.X."/>
            <person name="Tian C.F."/>
            <person name="Sui X.H."/>
            <person name="Wang E.T."/>
            <person name="Chen W.X."/>
        </authorList>
    </citation>
    <scope>NUCLEOTIDE SEQUENCE [LARGE SCALE GENOMIC DNA]</scope>
    <source>
        <strain evidence="4 5">CCBAU 23252</strain>
    </source>
</reference>
<evidence type="ECO:0000313" key="4">
    <source>
        <dbReference type="EMBL" id="RUL97103.1"/>
    </source>
</evidence>
<feature type="transmembrane region" description="Helical" evidence="3">
    <location>
        <begin position="295"/>
        <end position="321"/>
    </location>
</feature>